<keyword evidence="3" id="KW-1185">Reference proteome</keyword>
<organism evidence="2 3">
    <name type="scientific">Blastococcus tunisiensis</name>
    <dbReference type="NCBI Taxonomy" id="1798228"/>
    <lineage>
        <taxon>Bacteria</taxon>
        <taxon>Bacillati</taxon>
        <taxon>Actinomycetota</taxon>
        <taxon>Actinomycetes</taxon>
        <taxon>Geodermatophilales</taxon>
        <taxon>Geodermatophilaceae</taxon>
        <taxon>Blastococcus</taxon>
    </lineage>
</organism>
<dbReference type="EMBL" id="FOND01000018">
    <property type="protein sequence ID" value="SFF58368.1"/>
    <property type="molecule type" value="Genomic_DNA"/>
</dbReference>
<feature type="compositionally biased region" description="Basic and acidic residues" evidence="1">
    <location>
        <begin position="1"/>
        <end position="10"/>
    </location>
</feature>
<name>A0A1I2JWD0_9ACTN</name>
<dbReference type="AlphaFoldDB" id="A0A1I2JWD0"/>
<gene>
    <name evidence="2" type="ORF">SAMN05216574_11819</name>
</gene>
<evidence type="ECO:0000313" key="2">
    <source>
        <dbReference type="EMBL" id="SFF58368.1"/>
    </source>
</evidence>
<accession>A0A1I2JWD0</accession>
<dbReference type="RefSeq" id="WP_217640800.1">
    <property type="nucleotide sequence ID" value="NZ_FOND01000018.1"/>
</dbReference>
<protein>
    <submittedName>
        <fullName evidence="2">Uncharacterized protein</fullName>
    </submittedName>
</protein>
<feature type="compositionally biased region" description="Low complexity" evidence="1">
    <location>
        <begin position="32"/>
        <end position="41"/>
    </location>
</feature>
<evidence type="ECO:0000256" key="1">
    <source>
        <dbReference type="SAM" id="MobiDB-lite"/>
    </source>
</evidence>
<dbReference type="Proteomes" id="UP000198589">
    <property type="component" value="Unassembled WGS sequence"/>
</dbReference>
<feature type="region of interest" description="Disordered" evidence="1">
    <location>
        <begin position="1"/>
        <end position="47"/>
    </location>
</feature>
<reference evidence="3" key="1">
    <citation type="submission" date="2016-10" db="EMBL/GenBank/DDBJ databases">
        <authorList>
            <person name="Varghese N."/>
            <person name="Submissions S."/>
        </authorList>
    </citation>
    <scope>NUCLEOTIDE SEQUENCE [LARGE SCALE GENOMIC DNA]</scope>
    <source>
        <strain evidence="3">DSM 46838</strain>
    </source>
</reference>
<sequence>MTHLPARPDHPSTAFPSADRPRLPGRLRGRRPLAVPPAAGRSGTGTR</sequence>
<proteinExistence type="predicted"/>
<evidence type="ECO:0000313" key="3">
    <source>
        <dbReference type="Proteomes" id="UP000198589"/>
    </source>
</evidence>